<organism evidence="6 7">
    <name type="scientific">Nitrospira moscoviensis</name>
    <dbReference type="NCBI Taxonomy" id="42253"/>
    <lineage>
        <taxon>Bacteria</taxon>
        <taxon>Pseudomonadati</taxon>
        <taxon>Nitrospirota</taxon>
        <taxon>Nitrospiria</taxon>
        <taxon>Nitrospirales</taxon>
        <taxon>Nitrospiraceae</taxon>
        <taxon>Nitrospira</taxon>
    </lineage>
</organism>
<dbReference type="Pfam" id="PF00589">
    <property type="entry name" value="Phage_integrase"/>
    <property type="match status" value="1"/>
</dbReference>
<accession>A0A0K2GEX8</accession>
<reference evidence="6 7" key="1">
    <citation type="journal article" date="2015" name="Proc. Natl. Acad. Sci. U.S.A.">
        <title>Expanded metabolic versatility of ubiquitous nitrite-oxidizing bacteria from the genus Nitrospira.</title>
        <authorList>
            <person name="Koch H."/>
            <person name="Lucker S."/>
            <person name="Albertsen M."/>
            <person name="Kitzinger K."/>
            <person name="Herbold C."/>
            <person name="Spieck E."/>
            <person name="Nielsen P.H."/>
            <person name="Wagner M."/>
            <person name="Daims H."/>
        </authorList>
    </citation>
    <scope>NUCLEOTIDE SEQUENCE [LARGE SCALE GENOMIC DNA]</scope>
    <source>
        <strain evidence="6 7">NSP M-1</strain>
    </source>
</reference>
<protein>
    <submittedName>
        <fullName evidence="6">Integrase family protein</fullName>
    </submittedName>
</protein>
<dbReference type="InterPro" id="IPR010998">
    <property type="entry name" value="Integrase_recombinase_N"/>
</dbReference>
<dbReference type="Gene3D" id="1.10.150.130">
    <property type="match status" value="1"/>
</dbReference>
<dbReference type="InterPro" id="IPR013762">
    <property type="entry name" value="Integrase-like_cat_sf"/>
</dbReference>
<evidence type="ECO:0000256" key="4">
    <source>
        <dbReference type="ARBA" id="ARBA00023172"/>
    </source>
</evidence>
<dbReference type="PANTHER" id="PTHR30349:SF64">
    <property type="entry name" value="PROPHAGE INTEGRASE INTD-RELATED"/>
    <property type="match status" value="1"/>
</dbReference>
<evidence type="ECO:0000256" key="2">
    <source>
        <dbReference type="ARBA" id="ARBA00022908"/>
    </source>
</evidence>
<keyword evidence="3" id="KW-0238">DNA-binding</keyword>
<evidence type="ECO:0000313" key="7">
    <source>
        <dbReference type="Proteomes" id="UP000069205"/>
    </source>
</evidence>
<evidence type="ECO:0000313" key="6">
    <source>
        <dbReference type="EMBL" id="ALA59506.1"/>
    </source>
</evidence>
<dbReference type="Gene3D" id="1.10.443.10">
    <property type="entry name" value="Intergrase catalytic core"/>
    <property type="match status" value="1"/>
</dbReference>
<dbReference type="InterPro" id="IPR004107">
    <property type="entry name" value="Integrase_SAM-like_N"/>
</dbReference>
<dbReference type="InterPro" id="IPR002104">
    <property type="entry name" value="Integrase_catalytic"/>
</dbReference>
<keyword evidence="7" id="KW-1185">Reference proteome</keyword>
<proteinExistence type="inferred from homology"/>
<dbReference type="PANTHER" id="PTHR30349">
    <property type="entry name" value="PHAGE INTEGRASE-RELATED"/>
    <property type="match status" value="1"/>
</dbReference>
<sequence length="366" mass="42758">MGPFSATAENVLPANVTFLDPPEQLYAAMLEGWRLQQHSRHLNPSTIKARHRLVQRFQQYTDTFPWQWKPEDLVEFSAELSQKLSVSTLRQYQTTLQLFLEYVTDRRYGWVERCEREIGSSIIQICDEWNTVSHATEYEGRPSRRPFTFDEIDRLFEYVEQHHAEVLRQRRKGSLAAARDAVMVKVAYAFGLRRTEVCRLDISDFRRNPDPKMKHLGRFGVLHVRFGKAANGGPPRRRLVFTVPEVSWIVEVLEQYLRDIRTLFNVGAHPALFPTERVQYLGSKDFGSRFQHIVEEAGLPVELSLHHLRHTYATNLAEYGYDPVFIQQQLGHAFLSTTAIYTHVSSDFKNHQLQQALERLYRPKEE</sequence>
<dbReference type="PATRIC" id="fig|42253.5.peg.3061"/>
<name>A0A0K2GEX8_NITMO</name>
<dbReference type="SUPFAM" id="SSF56349">
    <property type="entry name" value="DNA breaking-rejoining enzymes"/>
    <property type="match status" value="1"/>
</dbReference>
<keyword evidence="2" id="KW-0229">DNA integration</keyword>
<dbReference type="EMBL" id="CP011801">
    <property type="protein sequence ID" value="ALA59506.1"/>
    <property type="molecule type" value="Genomic_DNA"/>
</dbReference>
<dbReference type="InterPro" id="IPR011010">
    <property type="entry name" value="DNA_brk_join_enz"/>
</dbReference>
<dbReference type="PROSITE" id="PS51898">
    <property type="entry name" value="TYR_RECOMBINASE"/>
    <property type="match status" value="1"/>
</dbReference>
<dbReference type="KEGG" id="nmv:NITMOv2_3107"/>
<dbReference type="Proteomes" id="UP000069205">
    <property type="component" value="Chromosome"/>
</dbReference>
<keyword evidence="4" id="KW-0233">DNA recombination</keyword>
<dbReference type="AlphaFoldDB" id="A0A0K2GEX8"/>
<dbReference type="GO" id="GO:0006310">
    <property type="term" value="P:DNA recombination"/>
    <property type="evidence" value="ECO:0007669"/>
    <property type="project" value="UniProtKB-KW"/>
</dbReference>
<dbReference type="GO" id="GO:0015074">
    <property type="term" value="P:DNA integration"/>
    <property type="evidence" value="ECO:0007669"/>
    <property type="project" value="UniProtKB-KW"/>
</dbReference>
<dbReference type="Pfam" id="PF13495">
    <property type="entry name" value="Phage_int_SAM_4"/>
    <property type="match status" value="1"/>
</dbReference>
<evidence type="ECO:0000256" key="3">
    <source>
        <dbReference type="ARBA" id="ARBA00023125"/>
    </source>
</evidence>
<comment type="similarity">
    <text evidence="1">Belongs to the 'phage' integrase family.</text>
</comment>
<gene>
    <name evidence="6" type="ORF">NITMOv2_3107</name>
</gene>
<dbReference type="GO" id="GO:0003677">
    <property type="term" value="F:DNA binding"/>
    <property type="evidence" value="ECO:0007669"/>
    <property type="project" value="UniProtKB-KW"/>
</dbReference>
<dbReference type="InterPro" id="IPR050090">
    <property type="entry name" value="Tyrosine_recombinase_XerCD"/>
</dbReference>
<dbReference type="STRING" id="42253.NITMOv2_3107"/>
<feature type="domain" description="Tyr recombinase" evidence="5">
    <location>
        <begin position="142"/>
        <end position="357"/>
    </location>
</feature>
<evidence type="ECO:0000256" key="1">
    <source>
        <dbReference type="ARBA" id="ARBA00008857"/>
    </source>
</evidence>
<evidence type="ECO:0000259" key="5">
    <source>
        <dbReference type="PROSITE" id="PS51898"/>
    </source>
</evidence>